<dbReference type="RefSeq" id="WP_317963503.1">
    <property type="nucleotide sequence ID" value="NZ_OX458333.1"/>
</dbReference>
<gene>
    <name evidence="1" type="ORF">MSZNOR_4478</name>
</gene>
<dbReference type="EMBL" id="OX458333">
    <property type="protein sequence ID" value="CAI8952336.1"/>
    <property type="molecule type" value="Genomic_DNA"/>
</dbReference>
<dbReference type="Proteomes" id="UP001162030">
    <property type="component" value="Chromosome"/>
</dbReference>
<organism evidence="1 2">
    <name type="scientific">Methylocaldum szegediense</name>
    <dbReference type="NCBI Taxonomy" id="73780"/>
    <lineage>
        <taxon>Bacteria</taxon>
        <taxon>Pseudomonadati</taxon>
        <taxon>Pseudomonadota</taxon>
        <taxon>Gammaproteobacteria</taxon>
        <taxon>Methylococcales</taxon>
        <taxon>Methylococcaceae</taxon>
        <taxon>Methylocaldum</taxon>
    </lineage>
</organism>
<reference evidence="1 2" key="1">
    <citation type="submission" date="2023-03" db="EMBL/GenBank/DDBJ databases">
        <authorList>
            <person name="Pearce D."/>
        </authorList>
    </citation>
    <scope>NUCLEOTIDE SEQUENCE [LARGE SCALE GENOMIC DNA]</scope>
    <source>
        <strain evidence="1">Msz</strain>
    </source>
</reference>
<proteinExistence type="predicted"/>
<accession>A0ABM9I879</accession>
<evidence type="ECO:0008006" key="3">
    <source>
        <dbReference type="Google" id="ProtNLM"/>
    </source>
</evidence>
<name>A0ABM9I879_9GAMM</name>
<evidence type="ECO:0000313" key="1">
    <source>
        <dbReference type="EMBL" id="CAI8952336.1"/>
    </source>
</evidence>
<keyword evidence="2" id="KW-1185">Reference proteome</keyword>
<evidence type="ECO:0000313" key="2">
    <source>
        <dbReference type="Proteomes" id="UP001162030"/>
    </source>
</evidence>
<sequence length="103" mass="11047">MKSHLNSTSELAAGAKAKAFGRQAFSHTQALWRFLANERVSPKALSQPLLAAAHEAVAAEAGPWVLCIHDCCCRQEPVEGLNQSFLKEALIKSPMGKAICATD</sequence>
<protein>
    <recommendedName>
        <fullName evidence="3">Transposase</fullName>
    </recommendedName>
</protein>